<accession>A0A0P1MH07</accession>
<proteinExistence type="predicted"/>
<accession>A0A0P1M4I7</accession>
<accession>A0A0P1M1K7</accession>
<dbReference type="InterPro" id="IPR052549">
    <property type="entry name" value="SpmB"/>
</dbReference>
<keyword evidence="1" id="KW-0812">Transmembrane</keyword>
<dbReference type="GO" id="GO:0005886">
    <property type="term" value="C:plasma membrane"/>
    <property type="evidence" value="ECO:0007669"/>
    <property type="project" value="TreeGrafter"/>
</dbReference>
<keyword evidence="1" id="KW-0472">Membrane</keyword>
<protein>
    <submittedName>
        <fullName evidence="4">Spore maturation protein B</fullName>
    </submittedName>
</protein>
<accession>A0A0P1M7K4</accession>
<gene>
    <name evidence="4" type="ORF">JGI4_00159</name>
    <name evidence="3" type="ORF">JGI8_02065</name>
</gene>
<reference evidence="3 6" key="2">
    <citation type="submission" date="2015-11" db="EMBL/GenBank/DDBJ databases">
        <authorList>
            <person name="Varghese N."/>
        </authorList>
    </citation>
    <scope>NUCLEOTIDE SEQUENCE [LARGE SCALE GENOMIC DNA]</scope>
    <source>
        <strain evidence="3 6">JGI-8</strain>
    </source>
</reference>
<accession>A0A0P1LEQ3</accession>
<feature type="transmembrane region" description="Helical" evidence="1">
    <location>
        <begin position="73"/>
        <end position="100"/>
    </location>
</feature>
<keyword evidence="1" id="KW-1133">Transmembrane helix</keyword>
<dbReference type="PANTHER" id="PTHR35793">
    <property type="entry name" value="INNER MEMBRANE PROTEIN YJIG"/>
    <property type="match status" value="1"/>
</dbReference>
<name>A0A0P1M4I7_9BACT</name>
<dbReference type="EMBL" id="CZVI01000057">
    <property type="protein sequence ID" value="CUS94870.1"/>
    <property type="molecule type" value="Genomic_DNA"/>
</dbReference>
<feature type="transmembrane region" description="Helical" evidence="1">
    <location>
        <begin position="6"/>
        <end position="27"/>
    </location>
</feature>
<evidence type="ECO:0000313" key="3">
    <source>
        <dbReference type="EMBL" id="CUS94870.1"/>
    </source>
</evidence>
<evidence type="ECO:0000313" key="4">
    <source>
        <dbReference type="EMBL" id="CUU01024.1"/>
    </source>
</evidence>
<feature type="transmembrane region" description="Helical" evidence="1">
    <location>
        <begin position="121"/>
        <end position="144"/>
    </location>
</feature>
<feature type="transmembrane region" description="Helical" evidence="1">
    <location>
        <begin position="156"/>
        <end position="178"/>
    </location>
</feature>
<dbReference type="OrthoDB" id="9805623at2"/>
<dbReference type="AlphaFoldDB" id="A0A0P1M4I7"/>
<evidence type="ECO:0000256" key="1">
    <source>
        <dbReference type="SAM" id="Phobius"/>
    </source>
</evidence>
<keyword evidence="6" id="KW-1185">Reference proteome</keyword>
<accession>A0A0P1MQC7</accession>
<organism evidence="4 5">
    <name type="scientific">Candidatus Kryptonium thompsonii</name>
    <dbReference type="NCBI Taxonomy" id="1633631"/>
    <lineage>
        <taxon>Bacteria</taxon>
        <taxon>Pseudomonadati</taxon>
        <taxon>Candidatus Kryptoniota</taxon>
        <taxon>Candidatus Kryptonium</taxon>
    </lineage>
</organism>
<accession>A0A0P1NVN1</accession>
<dbReference type="InterPro" id="IPR011642">
    <property type="entry name" value="Gate_dom"/>
</dbReference>
<dbReference type="Proteomes" id="UP000182200">
    <property type="component" value="Unassembled WGS sequence"/>
</dbReference>
<evidence type="ECO:0000259" key="2">
    <source>
        <dbReference type="Pfam" id="PF07670"/>
    </source>
</evidence>
<dbReference type="Pfam" id="PF07670">
    <property type="entry name" value="Gate"/>
    <property type="match status" value="1"/>
</dbReference>
<feature type="transmembrane region" description="Helical" evidence="1">
    <location>
        <begin position="47"/>
        <end position="67"/>
    </location>
</feature>
<reference evidence="4 5" key="1">
    <citation type="submission" date="2015-11" db="EMBL/GenBank/DDBJ databases">
        <authorList>
            <person name="Zhang Y."/>
            <person name="Guo Z."/>
        </authorList>
    </citation>
    <scope>NUCLEOTIDE SEQUENCE [LARGE SCALE GENOMIC DNA]</scope>
    <source>
        <strain evidence="4">JGI-4</strain>
    </source>
</reference>
<feature type="domain" description="Nucleoside transporter/FeoB GTPase Gate" evidence="2">
    <location>
        <begin position="49"/>
        <end position="149"/>
    </location>
</feature>
<dbReference type="Proteomes" id="UP000182011">
    <property type="component" value="Unassembled WGS sequence"/>
</dbReference>
<accession>A0A0P1LKV1</accession>
<dbReference type="PANTHER" id="PTHR35793:SF2">
    <property type="entry name" value="INNER MEMBRANE PROTEIN YJIG"/>
    <property type="match status" value="1"/>
</dbReference>
<dbReference type="STRING" id="1633631.GCA_001442925_00159"/>
<evidence type="ECO:0000313" key="5">
    <source>
        <dbReference type="Proteomes" id="UP000182011"/>
    </source>
</evidence>
<sequence>MSFKEIMNIISIVAIPFVIFTFLIYGFAKKVKVYESFVEGAKEGFNVAVRIIPYLVAMLVAIGIFRASGAMDVLVAILSPLTNLIGFPAEALPMALMRPLSGSGSLGIMTEIMKTHGPDSFLGLLVSTMYGSTETTFYVLAVYFGSVNIRKTRHAVIAGVISDIAGLLTAFFICKLVFG</sequence>
<accession>A0A0P1LGP2</accession>
<dbReference type="EMBL" id="FAOP01000001">
    <property type="protein sequence ID" value="CUU01024.1"/>
    <property type="molecule type" value="Genomic_DNA"/>
</dbReference>
<dbReference type="RefSeq" id="WP_047134646.1">
    <property type="nucleotide sequence ID" value="NZ_CZVI01000057.1"/>
</dbReference>
<evidence type="ECO:0000313" key="6">
    <source>
        <dbReference type="Proteomes" id="UP000182200"/>
    </source>
</evidence>
<accession>A0A0S4MPQ7</accession>